<dbReference type="KEGG" id="schk:GII14_20790"/>
<proteinExistence type="predicted"/>
<organism evidence="2 3">
    <name type="scientific">Shewanella chilikensis</name>
    <dbReference type="NCBI Taxonomy" id="558541"/>
    <lineage>
        <taxon>Bacteria</taxon>
        <taxon>Pseudomonadati</taxon>
        <taxon>Pseudomonadota</taxon>
        <taxon>Gammaproteobacteria</taxon>
        <taxon>Alteromonadales</taxon>
        <taxon>Shewanellaceae</taxon>
        <taxon>Shewanella</taxon>
    </lineage>
</organism>
<evidence type="ECO:0000259" key="1">
    <source>
        <dbReference type="Pfam" id="PF18623"/>
    </source>
</evidence>
<dbReference type="InterPro" id="IPR041419">
    <property type="entry name" value="TnsE_C"/>
</dbReference>
<reference evidence="2 3" key="1">
    <citation type="submission" date="2019-11" db="EMBL/GenBank/DDBJ databases">
        <title>Complete Genome Sequence of Shewanella chilikensis Strain DC57, Isolated from Corroded Seal Rings at a floating production facility in Australia.</title>
        <authorList>
            <person name="Salgar-Chaparro S.J."/>
            <person name="Castillo-Villamizar G.A."/>
            <person name="Poehlein A."/>
            <person name="Daniel R."/>
            <person name="Machuca L."/>
        </authorList>
    </citation>
    <scope>NUCLEOTIDE SEQUENCE [LARGE SCALE GENOMIC DNA]</scope>
    <source>
        <strain evidence="2 3">DC57</strain>
    </source>
</reference>
<dbReference type="RefSeq" id="WP_165565854.1">
    <property type="nucleotide sequence ID" value="NZ_CP045857.1"/>
</dbReference>
<name>A0A6G7LX49_9GAMM</name>
<gene>
    <name evidence="2" type="ORF">GII14_20790</name>
</gene>
<dbReference type="Pfam" id="PF18623">
    <property type="entry name" value="TnsE_C"/>
    <property type="match status" value="1"/>
</dbReference>
<feature type="domain" description="TnsE C-terminal" evidence="1">
    <location>
        <begin position="379"/>
        <end position="525"/>
    </location>
</feature>
<protein>
    <submittedName>
        <fullName evidence="2">Transcriptional antiterminator</fullName>
    </submittedName>
</protein>
<accession>A0A6G7LX49</accession>
<dbReference type="Proteomes" id="UP000502117">
    <property type="component" value="Chromosome"/>
</dbReference>
<dbReference type="AlphaFoldDB" id="A0A6G7LX49"/>
<evidence type="ECO:0000313" key="3">
    <source>
        <dbReference type="Proteomes" id="UP000502117"/>
    </source>
</evidence>
<dbReference type="EMBL" id="CP045857">
    <property type="protein sequence ID" value="QIJ06367.1"/>
    <property type="molecule type" value="Genomic_DNA"/>
</dbReference>
<evidence type="ECO:0000313" key="2">
    <source>
        <dbReference type="EMBL" id="QIJ06367.1"/>
    </source>
</evidence>
<sequence length="532" mass="60475">MQDIRFEKVSDDTTILAIGSLFRRVNHTQWGINLDLAPQAEIGSLRVSNLPVLARKRVLNPTQKHKSAGFRLSFTIESSATWQRRYLGDFPVPLAIRAMDKRQHCFCFLANNIQIYLPQLELARVLFLHDGYLSRSALEPDYLRSEFSIEHHGPNVARVNVLPSSSYPLKSLDDYESRRLLSWILIDPDARASYESIGRSQKLNGYEQSGYRHWDFEFTPPPLRSASFEVRGRFDKQTQSMLVYEVASLRNVQVAIPDEVEFFHPKLREYVHGEGDGAVRLVAERPPIHSVHDGADASVNTKPVLLQAPSVVFEFSKAFNTRKIADKKQEGAKGKADDEISSKASEDVSTEESVFGGILPSAEWTAEADETDDLRLYANKFDCFQSMLQQLVAIHGCVIRSQQLHKLPKLYRCKRHLLLDGNPRCLAVVEMELQGRTFYILEVDTSDGVCSLSTLLLRLKSSLDWPKQLTLLAEELTQKSLHWPSQRLKMLCGKDGYSGIPHPQTKSVDKGKLHEESIEHWAARFHSWMTSI</sequence>